<dbReference type="AlphaFoldDB" id="A0A1A5ZXP4"/>
<feature type="compositionally biased region" description="Acidic residues" evidence="2">
    <location>
        <begin position="602"/>
        <end position="612"/>
    </location>
</feature>
<keyword evidence="1" id="KW-0863">Zinc-finger</keyword>
<dbReference type="RefSeq" id="XP_018260423.1">
    <property type="nucleotide sequence ID" value="XM_018410613.1"/>
</dbReference>
<dbReference type="GeneID" id="28971041"/>
<accession>A0A1A5ZXP4</accession>
<dbReference type="GO" id="GO:0008270">
    <property type="term" value="F:zinc ion binding"/>
    <property type="evidence" value="ECO:0007669"/>
    <property type="project" value="UniProtKB-KW"/>
</dbReference>
<keyword evidence="6" id="KW-1185">Reference proteome</keyword>
<proteinExistence type="predicted"/>
<evidence type="ECO:0000313" key="5">
    <source>
        <dbReference type="EMBL" id="WWC65709.1"/>
    </source>
</evidence>
<dbReference type="Proteomes" id="UP000078595">
    <property type="component" value="Chromosome 11"/>
</dbReference>
<evidence type="ECO:0000313" key="4">
    <source>
        <dbReference type="EMBL" id="OBR82581.1"/>
    </source>
</evidence>
<reference evidence="4" key="1">
    <citation type="submission" date="2013-07" db="EMBL/GenBank/DDBJ databases">
        <title>The Genome Sequence of Cryptococcus dejecticola CBS10117.</title>
        <authorList>
            <consortium name="The Broad Institute Genome Sequencing Platform"/>
            <person name="Cuomo C."/>
            <person name="Litvintseva A."/>
            <person name="Chen Y."/>
            <person name="Heitman J."/>
            <person name="Sun S."/>
            <person name="Springer D."/>
            <person name="Dromer F."/>
            <person name="Young S.K."/>
            <person name="Zeng Q."/>
            <person name="Gargeya S."/>
            <person name="Fitzgerald M."/>
            <person name="Abouelleil A."/>
            <person name="Alvarado L."/>
            <person name="Berlin A.M."/>
            <person name="Chapman S.B."/>
            <person name="Dewar J."/>
            <person name="Goldberg J."/>
            <person name="Griggs A."/>
            <person name="Gujja S."/>
            <person name="Hansen M."/>
            <person name="Howarth C."/>
            <person name="Imamovic A."/>
            <person name="Larimer J."/>
            <person name="McCowan C."/>
            <person name="Murphy C."/>
            <person name="Pearson M."/>
            <person name="Priest M."/>
            <person name="Roberts A."/>
            <person name="Saif S."/>
            <person name="Shea T."/>
            <person name="Sykes S."/>
            <person name="Wortman J."/>
            <person name="Nusbaum C."/>
            <person name="Birren B."/>
        </authorList>
    </citation>
    <scope>NUCLEOTIDE SEQUENCE [LARGE SCALE GENOMIC DNA]</scope>
    <source>
        <strain evidence="4">CBS 10117</strain>
    </source>
</reference>
<organism evidence="4">
    <name type="scientific">Kwoniella dejecticola CBS 10117</name>
    <dbReference type="NCBI Taxonomy" id="1296121"/>
    <lineage>
        <taxon>Eukaryota</taxon>
        <taxon>Fungi</taxon>
        <taxon>Dikarya</taxon>
        <taxon>Basidiomycota</taxon>
        <taxon>Agaricomycotina</taxon>
        <taxon>Tremellomycetes</taxon>
        <taxon>Tremellales</taxon>
        <taxon>Cryptococcaceae</taxon>
        <taxon>Kwoniella</taxon>
    </lineage>
</organism>
<dbReference type="InterPro" id="IPR013087">
    <property type="entry name" value="Znf_C2H2_type"/>
</dbReference>
<dbReference type="PROSITE" id="PS00028">
    <property type="entry name" value="ZINC_FINGER_C2H2_1"/>
    <property type="match status" value="1"/>
</dbReference>
<protein>
    <recommendedName>
        <fullName evidence="3">C2H2-type domain-containing protein</fullName>
    </recommendedName>
</protein>
<feature type="compositionally biased region" description="Acidic residues" evidence="2">
    <location>
        <begin position="584"/>
        <end position="594"/>
    </location>
</feature>
<feature type="region of interest" description="Disordered" evidence="2">
    <location>
        <begin position="584"/>
        <end position="633"/>
    </location>
</feature>
<evidence type="ECO:0000313" key="6">
    <source>
        <dbReference type="Proteomes" id="UP000078595"/>
    </source>
</evidence>
<keyword evidence="1" id="KW-0479">Metal-binding</keyword>
<dbReference type="VEuPathDB" id="FungiDB:I303_07342"/>
<feature type="domain" description="C2H2-type" evidence="3">
    <location>
        <begin position="728"/>
        <end position="757"/>
    </location>
</feature>
<reference evidence="5" key="2">
    <citation type="submission" date="2013-07" db="EMBL/GenBank/DDBJ databases">
        <authorList>
            <consortium name="The Broad Institute Genome Sequencing Platform"/>
            <person name="Cuomo C."/>
            <person name="Litvintseva A."/>
            <person name="Chen Y."/>
            <person name="Heitman J."/>
            <person name="Sun S."/>
            <person name="Springer D."/>
            <person name="Dromer F."/>
            <person name="Young S.K."/>
            <person name="Zeng Q."/>
            <person name="Gargeya S."/>
            <person name="Fitzgerald M."/>
            <person name="Abouelleil A."/>
            <person name="Alvarado L."/>
            <person name="Berlin A.M."/>
            <person name="Chapman S.B."/>
            <person name="Dewar J."/>
            <person name="Goldberg J."/>
            <person name="Griggs A."/>
            <person name="Gujja S."/>
            <person name="Hansen M."/>
            <person name="Howarth C."/>
            <person name="Imamovic A."/>
            <person name="Larimer J."/>
            <person name="McCowan C."/>
            <person name="Murphy C."/>
            <person name="Pearson M."/>
            <person name="Priest M."/>
            <person name="Roberts A."/>
            <person name="Saif S."/>
            <person name="Shea T."/>
            <person name="Sykes S."/>
            <person name="Wortman J."/>
            <person name="Nusbaum C."/>
            <person name="Birren B."/>
        </authorList>
    </citation>
    <scope>NUCLEOTIDE SEQUENCE</scope>
    <source>
        <strain evidence="5">CBS 10117</strain>
    </source>
</reference>
<evidence type="ECO:0000259" key="3">
    <source>
        <dbReference type="PROSITE" id="PS50157"/>
    </source>
</evidence>
<name>A0A1A5ZXP4_9TREE</name>
<dbReference type="EMBL" id="CP144540">
    <property type="protein sequence ID" value="WWC65709.1"/>
    <property type="molecule type" value="Genomic_DNA"/>
</dbReference>
<feature type="region of interest" description="Disordered" evidence="2">
    <location>
        <begin position="1"/>
        <end position="30"/>
    </location>
</feature>
<evidence type="ECO:0000256" key="1">
    <source>
        <dbReference type="PROSITE-ProRule" id="PRU00042"/>
    </source>
</evidence>
<feature type="compositionally biased region" description="Acidic residues" evidence="2">
    <location>
        <begin position="619"/>
        <end position="629"/>
    </location>
</feature>
<sequence>MSVAFHMDPEEGPQAWSLGDNPFNSRTTTAPRPLAVVREEHSKAEDIRKRSQYRQRVCILTAQMRVKLYKHFASTKKAMEERSGERIDTNTVEGLAQICQEVLWETVERSKRHKKDASGHDVDVYMSSQTLNNYRWALQIIVDREWKRRSATQKLSEDFKRFWDSILSYQAELVDTYRLTNVRKHKVALYSQDVAVMIMHSVENPLDSDVAIQFATYILIILHTAVRPSTLLTGKGNDHVFRWEDITFVPRRNSEKVILGFDVIIQFKNFKGYGMASATKIAKNLTLYIRTVRKADNLIFDLGSMLLVHGLRQGAFGPETTIADLFCIEKGRFQVDPSFLKTGVFYAASSRGFGLDKTTSWKTEPARLKFKEIASACGFIAAEGEMIGATSIRRGTATKLVKAFGAMTARIIMGHNPGSNVLEKSYDLSIEQTDLVSAQLQEEGAETVNVRPSYYAIRNRDPREKLRIETAVAQDPRLRLFCHALTVLSECALTGSDMWLQHDLFKQIPDVGSSDVWLMIRKTRRAIKRRMKSLQGEKGRRASAVEATRRDALTVEETMQTAADYDQALKSLSDKVLNNFVSDFDDEDVSEENEGNDRGQEPDVEGEAEVDGEDRNTGESEEAEEEVAEVPDRGFRPVVEGITSDFEVVRNHKFKWMSYLADLKGSADENRRTRQCPKCLAHPYAPIESITKEYNPSQLRKHIQRQHTPYHDTSTWFRGACLGEDKKWKCPFNNCDADYRDESKLRRHITSQHAYKPNCGIPIEIFRNVIYGQLYDPDEATRRRAEPKVRQFYKWTMPAKLEAMDRRYLEKNKYNPAVQYKLARDKRRLESLLPSDCRHLRNLGKQLALGNFS</sequence>
<dbReference type="KEGG" id="kdj:28971041"/>
<gene>
    <name evidence="4" type="ORF">I303_07342</name>
    <name evidence="5" type="ORF">I303_108331</name>
</gene>
<dbReference type="PROSITE" id="PS50157">
    <property type="entry name" value="ZINC_FINGER_C2H2_2"/>
    <property type="match status" value="1"/>
</dbReference>
<keyword evidence="1" id="KW-0862">Zinc</keyword>
<reference evidence="5" key="3">
    <citation type="submission" date="2024-02" db="EMBL/GenBank/DDBJ databases">
        <title>Comparative genomics of Cryptococcus and Kwoniella reveals pathogenesis evolution and contrasting modes of karyotype evolution via chromosome fusion or intercentromeric recombination.</title>
        <authorList>
            <person name="Coelho M.A."/>
            <person name="David-Palma M."/>
            <person name="Shea T."/>
            <person name="Bowers K."/>
            <person name="McGinley-Smith S."/>
            <person name="Mohammad A.W."/>
            <person name="Gnirke A."/>
            <person name="Yurkov A.M."/>
            <person name="Nowrousian M."/>
            <person name="Sun S."/>
            <person name="Cuomo C.A."/>
            <person name="Heitman J."/>
        </authorList>
    </citation>
    <scope>NUCLEOTIDE SEQUENCE</scope>
    <source>
        <strain evidence="5">CBS 10117</strain>
    </source>
</reference>
<dbReference type="OrthoDB" id="3037404at2759"/>
<evidence type="ECO:0000256" key="2">
    <source>
        <dbReference type="SAM" id="MobiDB-lite"/>
    </source>
</evidence>
<dbReference type="EMBL" id="KI894035">
    <property type="protein sequence ID" value="OBR82581.1"/>
    <property type="molecule type" value="Genomic_DNA"/>
</dbReference>